<reference evidence="2" key="1">
    <citation type="journal article" date="2018" name="Genome Biol. Evol.">
        <title>Genomics and development of Lentinus tigrinus, a white-rot wood-decaying mushroom with dimorphic fruiting bodies.</title>
        <authorList>
            <person name="Wu B."/>
            <person name="Xu Z."/>
            <person name="Knudson A."/>
            <person name="Carlson A."/>
            <person name="Chen N."/>
            <person name="Kovaka S."/>
            <person name="LaButti K."/>
            <person name="Lipzen A."/>
            <person name="Pennachio C."/>
            <person name="Riley R."/>
            <person name="Schakwitz W."/>
            <person name="Umezawa K."/>
            <person name="Ohm R.A."/>
            <person name="Grigoriev I.V."/>
            <person name="Nagy L.G."/>
            <person name="Gibbons J."/>
            <person name="Hibbett D."/>
        </authorList>
    </citation>
    <scope>NUCLEOTIDE SEQUENCE [LARGE SCALE GENOMIC DNA]</scope>
    <source>
        <strain evidence="2">ALCF2SS1-6</strain>
    </source>
</reference>
<feature type="region of interest" description="Disordered" evidence="1">
    <location>
        <begin position="138"/>
        <end position="162"/>
    </location>
</feature>
<sequence length="162" mass="18407">MRCLPSFYFMSSRRSPWKPSNHYRMRDARQANHDQRSVRQPPSPSSESPFLQAQSSISDPLDLFFALFSQPKAPVEGCIYRVHLRESPGSTHRKNCSFLRGTLESVSEPSATRTSAQKTSRIGPVSCLHQANRVTRPAHISSSLCPSRHLPRDPVQPMRHLR</sequence>
<keyword evidence="3" id="KW-1185">Reference proteome</keyword>
<dbReference type="Proteomes" id="UP000313359">
    <property type="component" value="Unassembled WGS sequence"/>
</dbReference>
<proteinExistence type="predicted"/>
<dbReference type="EMBL" id="ML122251">
    <property type="protein sequence ID" value="RPD66639.1"/>
    <property type="molecule type" value="Genomic_DNA"/>
</dbReference>
<accession>A0A5C2SU95</accession>
<gene>
    <name evidence="2" type="ORF">L227DRAFT_150848</name>
</gene>
<feature type="region of interest" description="Disordered" evidence="1">
    <location>
        <begin position="29"/>
        <end position="52"/>
    </location>
</feature>
<evidence type="ECO:0000256" key="1">
    <source>
        <dbReference type="SAM" id="MobiDB-lite"/>
    </source>
</evidence>
<dbReference type="AlphaFoldDB" id="A0A5C2SU95"/>
<organism evidence="2 3">
    <name type="scientific">Lentinus tigrinus ALCF2SS1-6</name>
    <dbReference type="NCBI Taxonomy" id="1328759"/>
    <lineage>
        <taxon>Eukaryota</taxon>
        <taxon>Fungi</taxon>
        <taxon>Dikarya</taxon>
        <taxon>Basidiomycota</taxon>
        <taxon>Agaricomycotina</taxon>
        <taxon>Agaricomycetes</taxon>
        <taxon>Polyporales</taxon>
        <taxon>Polyporaceae</taxon>
        <taxon>Lentinus</taxon>
    </lineage>
</organism>
<evidence type="ECO:0000313" key="2">
    <source>
        <dbReference type="EMBL" id="RPD66639.1"/>
    </source>
</evidence>
<protein>
    <submittedName>
        <fullName evidence="2">Uncharacterized protein</fullName>
    </submittedName>
</protein>
<evidence type="ECO:0000313" key="3">
    <source>
        <dbReference type="Proteomes" id="UP000313359"/>
    </source>
</evidence>
<name>A0A5C2SU95_9APHY</name>